<protein>
    <recommendedName>
        <fullName evidence="16">Dynein heavy chain</fullName>
    </recommendedName>
</protein>
<evidence type="ECO:0000256" key="7">
    <source>
        <dbReference type="ARBA" id="ARBA00023017"/>
    </source>
</evidence>
<dbReference type="EMBL" id="WIXE01010039">
    <property type="protein sequence ID" value="KAK5977928.1"/>
    <property type="molecule type" value="Genomic_DNA"/>
</dbReference>
<dbReference type="AlphaFoldDB" id="A0AAN8INZ5"/>
<feature type="non-terminal residue" evidence="14">
    <location>
        <position position="1"/>
    </location>
</feature>
<dbReference type="GO" id="GO:0031122">
    <property type="term" value="P:cytoplasmic microtubule organization"/>
    <property type="evidence" value="ECO:0007669"/>
    <property type="project" value="TreeGrafter"/>
</dbReference>
<evidence type="ECO:0000256" key="5">
    <source>
        <dbReference type="ARBA" id="ARBA00022741"/>
    </source>
</evidence>
<dbReference type="PANTHER" id="PTHR10676">
    <property type="entry name" value="DYNEIN HEAVY CHAIN FAMILY PROTEIN"/>
    <property type="match status" value="1"/>
</dbReference>
<dbReference type="GO" id="GO:0007052">
    <property type="term" value="P:mitotic spindle organization"/>
    <property type="evidence" value="ECO:0007669"/>
    <property type="project" value="TreeGrafter"/>
</dbReference>
<name>A0AAN8INZ5_TRICO</name>
<comment type="similarity">
    <text evidence="2">Belongs to the dynein heavy chain family.</text>
</comment>
<dbReference type="GO" id="GO:0051959">
    <property type="term" value="F:dynein light intermediate chain binding"/>
    <property type="evidence" value="ECO:0007669"/>
    <property type="project" value="InterPro"/>
</dbReference>
<evidence type="ECO:0000259" key="12">
    <source>
        <dbReference type="Pfam" id="PF12777"/>
    </source>
</evidence>
<keyword evidence="5" id="KW-0547">Nucleotide-binding</keyword>
<evidence type="ECO:0000256" key="4">
    <source>
        <dbReference type="ARBA" id="ARBA00022701"/>
    </source>
</evidence>
<accession>A0AAN8INZ5</accession>
<dbReference type="GO" id="GO:0005524">
    <property type="term" value="F:ATP binding"/>
    <property type="evidence" value="ECO:0007669"/>
    <property type="project" value="UniProtKB-KW"/>
</dbReference>
<keyword evidence="4" id="KW-0493">Microtubule</keyword>
<evidence type="ECO:0000256" key="2">
    <source>
        <dbReference type="ARBA" id="ARBA00008887"/>
    </source>
</evidence>
<feature type="non-terminal residue" evidence="14">
    <location>
        <position position="641"/>
    </location>
</feature>
<dbReference type="InterPro" id="IPR027417">
    <property type="entry name" value="P-loop_NTPase"/>
</dbReference>
<keyword evidence="6" id="KW-0067">ATP-binding</keyword>
<dbReference type="GO" id="GO:0005868">
    <property type="term" value="C:cytoplasmic dynein complex"/>
    <property type="evidence" value="ECO:0007669"/>
    <property type="project" value="TreeGrafter"/>
</dbReference>
<dbReference type="PANTHER" id="PTHR10676:SF314">
    <property type="entry name" value="CYTOPLASMIC DYNEIN 1 HEAVY CHAIN 1"/>
    <property type="match status" value="1"/>
</dbReference>
<dbReference type="Pfam" id="PF12781">
    <property type="entry name" value="AAA_9"/>
    <property type="match status" value="1"/>
</dbReference>
<evidence type="ECO:0000259" key="13">
    <source>
        <dbReference type="Pfam" id="PF12781"/>
    </source>
</evidence>
<sequence>VGMELTTTLDMDRTDYEPPFALPVVCDLVPSPPTYRHAVINTLVHCHKSVQKLNEQEQKRGHRVMLVTPRHFLDLIKHFMSLFHEKRRDLEEEKVHLNIGLNKIRETEEQVKELQKSLTLKSRELEEKKTAANLKLKEMLADQQKAEDEKRLSEQLQKELSEQLTQIAAKKTEVQKDLSQVEPAVEEAQQAVKGIRKNQLVEVRSMASPPVMVKLALEAICILLGENVGTDWKAIRGVMVKDDFMPRILAFDTDSITTDILKQMDKYVNNPDWDFDKVNRASQACGPMVKWAKAQLLYSGMLHKVEPLRNELKRLESDAKKKTTEGNEVKARIAQLEQSIAAYKEEYAQLIGQAESIKMDLATVQEKVGRSTELLSSLRSERDRWSGGCDGFAQQMDTLVGDALLSGAFLAYAGYFDQQLRDVLFHWWIDHVQGAGVKFRSDLARIEYLSTVDERLQWQKNSLPVDDLCSENAIMLHRFNRYPLIIDPSGQASEYIMKQFAGRNIQKTSFLDDSFRKNLESALRFGNSLLVQDVESYDPILNPVLNREVKRTGGRVLITIGDQDIDLSPAFQIFLITRDASVEFTPDVCSRVTFVNFTVTSSSLASQCLNQVLRSERPDVDKKRSDLLKLQGEFAVRLRQL</sequence>
<reference evidence="14 15" key="1">
    <citation type="submission" date="2019-10" db="EMBL/GenBank/DDBJ databases">
        <title>Assembly and Annotation for the nematode Trichostrongylus colubriformis.</title>
        <authorList>
            <person name="Martin J."/>
        </authorList>
    </citation>
    <scope>NUCLEOTIDE SEQUENCE [LARGE SCALE GENOMIC DNA]</scope>
    <source>
        <strain evidence="14">G859</strain>
        <tissue evidence="14">Whole worm</tissue>
    </source>
</reference>
<evidence type="ECO:0000256" key="8">
    <source>
        <dbReference type="ARBA" id="ARBA00023054"/>
    </source>
</evidence>
<dbReference type="Proteomes" id="UP001331761">
    <property type="component" value="Unassembled WGS sequence"/>
</dbReference>
<dbReference type="InterPro" id="IPR026983">
    <property type="entry name" value="DHC"/>
</dbReference>
<dbReference type="Gene3D" id="1.20.920.20">
    <property type="match status" value="2"/>
</dbReference>
<dbReference type="GO" id="GO:0007097">
    <property type="term" value="P:nuclear migration"/>
    <property type="evidence" value="ECO:0007669"/>
    <property type="project" value="TreeGrafter"/>
</dbReference>
<dbReference type="GO" id="GO:0045505">
    <property type="term" value="F:dynein intermediate chain binding"/>
    <property type="evidence" value="ECO:0007669"/>
    <property type="project" value="InterPro"/>
</dbReference>
<dbReference type="InterPro" id="IPR024743">
    <property type="entry name" value="Dynein_HC_stalk"/>
</dbReference>
<evidence type="ECO:0000256" key="9">
    <source>
        <dbReference type="ARBA" id="ARBA00023175"/>
    </source>
</evidence>
<dbReference type="Pfam" id="PF12777">
    <property type="entry name" value="MT"/>
    <property type="match status" value="1"/>
</dbReference>
<keyword evidence="15" id="KW-1185">Reference proteome</keyword>
<keyword evidence="3" id="KW-0963">Cytoplasm</keyword>
<feature type="coiled-coil region" evidence="11">
    <location>
        <begin position="97"/>
        <end position="173"/>
    </location>
</feature>
<keyword evidence="8 11" id="KW-0175">Coiled coil</keyword>
<dbReference type="GO" id="GO:0005881">
    <property type="term" value="C:cytoplasmic microtubule"/>
    <property type="evidence" value="ECO:0007669"/>
    <property type="project" value="TreeGrafter"/>
</dbReference>
<keyword evidence="9" id="KW-0505">Motor protein</keyword>
<feature type="domain" description="Dynein heavy chain ATP-binding dynein motor region" evidence="13">
    <location>
        <begin position="457"/>
        <end position="641"/>
    </location>
</feature>
<dbReference type="FunFam" id="3.40.50.300:FF:000122">
    <property type="entry name" value="Cytoplasmic dynein 1 heavy chain"/>
    <property type="match status" value="1"/>
</dbReference>
<dbReference type="FunFam" id="1.20.920.20:FF:000002">
    <property type="entry name" value="Cytoplasmic dynein 1 heavy chain"/>
    <property type="match status" value="1"/>
</dbReference>
<proteinExistence type="inferred from homology"/>
<dbReference type="GO" id="GO:0005938">
    <property type="term" value="C:cell cortex"/>
    <property type="evidence" value="ECO:0007669"/>
    <property type="project" value="TreeGrafter"/>
</dbReference>
<evidence type="ECO:0000313" key="15">
    <source>
        <dbReference type="Proteomes" id="UP001331761"/>
    </source>
</evidence>
<keyword evidence="7" id="KW-0243">Dynein</keyword>
<evidence type="ECO:0000256" key="11">
    <source>
        <dbReference type="SAM" id="Coils"/>
    </source>
</evidence>
<evidence type="ECO:0000256" key="6">
    <source>
        <dbReference type="ARBA" id="ARBA00022840"/>
    </source>
</evidence>
<comment type="caution">
    <text evidence="14">The sequence shown here is derived from an EMBL/GenBank/DDBJ whole genome shotgun (WGS) entry which is preliminary data.</text>
</comment>
<evidence type="ECO:0000313" key="14">
    <source>
        <dbReference type="EMBL" id="KAK5977928.1"/>
    </source>
</evidence>
<keyword evidence="10" id="KW-0206">Cytoskeleton</keyword>
<dbReference type="InterPro" id="IPR035706">
    <property type="entry name" value="AAA_9"/>
</dbReference>
<evidence type="ECO:0008006" key="16">
    <source>
        <dbReference type="Google" id="ProtNLM"/>
    </source>
</evidence>
<evidence type="ECO:0000256" key="1">
    <source>
        <dbReference type="ARBA" id="ARBA00004245"/>
    </source>
</evidence>
<evidence type="ECO:0000256" key="10">
    <source>
        <dbReference type="ARBA" id="ARBA00023212"/>
    </source>
</evidence>
<feature type="domain" description="Dynein heavy chain coiled coil stalk" evidence="12">
    <location>
        <begin position="97"/>
        <end position="429"/>
    </location>
</feature>
<dbReference type="GO" id="GO:0008090">
    <property type="term" value="P:retrograde axonal transport"/>
    <property type="evidence" value="ECO:0007669"/>
    <property type="project" value="TreeGrafter"/>
</dbReference>
<evidence type="ECO:0000256" key="3">
    <source>
        <dbReference type="ARBA" id="ARBA00022490"/>
    </source>
</evidence>
<dbReference type="Gene3D" id="3.40.50.300">
    <property type="entry name" value="P-loop containing nucleotide triphosphate hydrolases"/>
    <property type="match status" value="1"/>
</dbReference>
<dbReference type="GO" id="GO:1904115">
    <property type="term" value="C:axon cytoplasm"/>
    <property type="evidence" value="ECO:0007669"/>
    <property type="project" value="GOC"/>
</dbReference>
<organism evidence="14 15">
    <name type="scientific">Trichostrongylus colubriformis</name>
    <name type="common">Black scour worm</name>
    <dbReference type="NCBI Taxonomy" id="6319"/>
    <lineage>
        <taxon>Eukaryota</taxon>
        <taxon>Metazoa</taxon>
        <taxon>Ecdysozoa</taxon>
        <taxon>Nematoda</taxon>
        <taxon>Chromadorea</taxon>
        <taxon>Rhabditida</taxon>
        <taxon>Rhabditina</taxon>
        <taxon>Rhabditomorpha</taxon>
        <taxon>Strongyloidea</taxon>
        <taxon>Trichostrongylidae</taxon>
        <taxon>Trichostrongylus</taxon>
    </lineage>
</organism>
<comment type="subcellular location">
    <subcellularLocation>
        <location evidence="1">Cytoplasm</location>
        <location evidence="1">Cytoskeleton</location>
    </subcellularLocation>
</comment>
<gene>
    <name evidence="14" type="ORF">GCK32_011117</name>
</gene>
<dbReference type="GO" id="GO:0008569">
    <property type="term" value="F:minus-end-directed microtubule motor activity"/>
    <property type="evidence" value="ECO:0007669"/>
    <property type="project" value="TreeGrafter"/>
</dbReference>
<feature type="coiled-coil region" evidence="11">
    <location>
        <begin position="305"/>
        <end position="360"/>
    </location>
</feature>